<dbReference type="Gene3D" id="2.40.50.100">
    <property type="match status" value="1"/>
</dbReference>
<evidence type="ECO:0000256" key="1">
    <source>
        <dbReference type="ARBA" id="ARBA00009477"/>
    </source>
</evidence>
<evidence type="ECO:0000256" key="3">
    <source>
        <dbReference type="SAM" id="SignalP"/>
    </source>
</evidence>
<evidence type="ECO:0000313" key="6">
    <source>
        <dbReference type="Proteomes" id="UP000028824"/>
    </source>
</evidence>
<dbReference type="OrthoDB" id="7914255at2"/>
<accession>A0A086Y9J6</accession>
<feature type="signal peptide" evidence="3">
    <location>
        <begin position="1"/>
        <end position="25"/>
    </location>
</feature>
<dbReference type="Gene3D" id="2.40.420.20">
    <property type="match status" value="1"/>
</dbReference>
<organism evidence="5 6">
    <name type="scientific">Paenirhodobacter enshiensis</name>
    <dbReference type="NCBI Taxonomy" id="1105367"/>
    <lineage>
        <taxon>Bacteria</taxon>
        <taxon>Pseudomonadati</taxon>
        <taxon>Pseudomonadota</taxon>
        <taxon>Alphaproteobacteria</taxon>
        <taxon>Rhodobacterales</taxon>
        <taxon>Rhodobacter group</taxon>
        <taxon>Paenirhodobacter</taxon>
    </lineage>
</organism>
<keyword evidence="6" id="KW-1185">Reference proteome</keyword>
<proteinExistence type="inferred from homology"/>
<dbReference type="GO" id="GO:0015562">
    <property type="term" value="F:efflux transmembrane transporter activity"/>
    <property type="evidence" value="ECO:0007669"/>
    <property type="project" value="TreeGrafter"/>
</dbReference>
<gene>
    <name evidence="5" type="ORF">CG50_04470</name>
</gene>
<dbReference type="Proteomes" id="UP000028824">
    <property type="component" value="Unassembled WGS sequence"/>
</dbReference>
<dbReference type="Pfam" id="PF25917">
    <property type="entry name" value="BSH_RND"/>
    <property type="match status" value="1"/>
</dbReference>
<keyword evidence="3" id="KW-0732">Signal</keyword>
<dbReference type="STRING" id="1105367.CG50_04470"/>
<dbReference type="InterPro" id="IPR006143">
    <property type="entry name" value="RND_pump_MFP"/>
</dbReference>
<evidence type="ECO:0000256" key="2">
    <source>
        <dbReference type="SAM" id="Coils"/>
    </source>
</evidence>
<dbReference type="Gene3D" id="1.10.287.470">
    <property type="entry name" value="Helix hairpin bin"/>
    <property type="match status" value="1"/>
</dbReference>
<dbReference type="RefSeq" id="WP_036634221.1">
    <property type="nucleotide sequence ID" value="NZ_JAYRGJ010000001.1"/>
</dbReference>
<feature type="coiled-coil region" evidence="2">
    <location>
        <begin position="90"/>
        <end position="148"/>
    </location>
</feature>
<dbReference type="EMBL" id="JFZB01000001">
    <property type="protein sequence ID" value="KFI30946.1"/>
    <property type="molecule type" value="Genomic_DNA"/>
</dbReference>
<sequence>MRHFHLPLALALLVPPVLSGLPAVAGSYVASPVEVTDWKAVYGQVEARDQLPARARLGGTLVELSASEGDTVTAGQVLGKIVDDKIAFQLNAVDAQIAALQAQLDNAKAELTRGEALNARGVSSAQQLDQLRTQVDVYASQIAAQQANRQVIEQQAAEGEVLAPVSGRVLTVPAARGAYVMAGETVATVGGGGFYLRLSVPERFTSTLTEGAAIELETPRGTVAGKLVKVYPLIEGGRVQADVEVQGLDESFVAARVLVRLPLAKRQAILVPEGAIATRSGLDFVTLADGTERAVLPGPARRIDGAGMVEVLTGLEGGETVVTP</sequence>
<keyword evidence="2" id="KW-0175">Coiled coil</keyword>
<comment type="similarity">
    <text evidence="1">Belongs to the membrane fusion protein (MFP) (TC 8.A.1) family.</text>
</comment>
<evidence type="ECO:0000259" key="4">
    <source>
        <dbReference type="Pfam" id="PF25917"/>
    </source>
</evidence>
<reference evidence="5 6" key="1">
    <citation type="submission" date="2014-03" db="EMBL/GenBank/DDBJ databases">
        <title>Genome of Paenirhodobacter enshiensis DW2-9.</title>
        <authorList>
            <person name="Wang D."/>
            <person name="Wang G."/>
        </authorList>
    </citation>
    <scope>NUCLEOTIDE SEQUENCE [LARGE SCALE GENOMIC DNA]</scope>
    <source>
        <strain evidence="5 6">DW2-9</strain>
    </source>
</reference>
<comment type="caution">
    <text evidence="5">The sequence shown here is derived from an EMBL/GenBank/DDBJ whole genome shotgun (WGS) entry which is preliminary data.</text>
</comment>
<dbReference type="eggNOG" id="COG0845">
    <property type="taxonomic scope" value="Bacteria"/>
</dbReference>
<protein>
    <submittedName>
        <fullName evidence="5">Membrane protein</fullName>
    </submittedName>
</protein>
<evidence type="ECO:0000313" key="5">
    <source>
        <dbReference type="EMBL" id="KFI30946.1"/>
    </source>
</evidence>
<dbReference type="GO" id="GO:1990281">
    <property type="term" value="C:efflux pump complex"/>
    <property type="evidence" value="ECO:0007669"/>
    <property type="project" value="TreeGrafter"/>
</dbReference>
<dbReference type="SUPFAM" id="SSF111369">
    <property type="entry name" value="HlyD-like secretion proteins"/>
    <property type="match status" value="1"/>
</dbReference>
<feature type="domain" description="Multidrug resistance protein MdtA-like barrel-sandwich hybrid" evidence="4">
    <location>
        <begin position="54"/>
        <end position="188"/>
    </location>
</feature>
<dbReference type="PANTHER" id="PTHR30469">
    <property type="entry name" value="MULTIDRUG RESISTANCE PROTEIN MDTA"/>
    <property type="match status" value="1"/>
</dbReference>
<dbReference type="AlphaFoldDB" id="A0A086Y9J6"/>
<dbReference type="NCBIfam" id="TIGR01730">
    <property type="entry name" value="RND_mfp"/>
    <property type="match status" value="1"/>
</dbReference>
<feature type="chain" id="PRO_5001817432" evidence="3">
    <location>
        <begin position="26"/>
        <end position="324"/>
    </location>
</feature>
<name>A0A086Y9J6_9RHOB</name>
<dbReference type="InterPro" id="IPR058625">
    <property type="entry name" value="MdtA-like_BSH"/>
</dbReference>